<dbReference type="GO" id="GO:0005198">
    <property type="term" value="F:structural molecule activity"/>
    <property type="evidence" value="ECO:0007669"/>
    <property type="project" value="UniProtKB-UniRule"/>
</dbReference>
<dbReference type="GO" id="GO:0009425">
    <property type="term" value="C:bacterial-type flagellum basal body"/>
    <property type="evidence" value="ECO:0007669"/>
    <property type="project" value="UniProtKB-SubCell"/>
</dbReference>
<dbReference type="HAMAP" id="MF_00724">
    <property type="entry name" value="FliE"/>
    <property type="match status" value="1"/>
</dbReference>
<reference evidence="7 8" key="1">
    <citation type="submission" date="2020-08" db="EMBL/GenBank/DDBJ databases">
        <title>Complete Genome Sequence of Effusibacillus dendaii Strain skT53, Isolated from Farmland soil.</title>
        <authorList>
            <person name="Konishi T."/>
            <person name="Kawasaki H."/>
        </authorList>
    </citation>
    <scope>NUCLEOTIDE SEQUENCE [LARGE SCALE GENOMIC DNA]</scope>
    <source>
        <strain evidence="8">skT53</strain>
    </source>
</reference>
<sequence length="96" mass="10270">MMNPVSNMFPVMAGTSDNKPSATENSFSKVLGDALNKVADLETESANIGEQLAAGQGPDLHTAMIAGEKASLAVQLTVQVRNRAVEAYQEIMRMQM</sequence>
<evidence type="ECO:0000256" key="3">
    <source>
        <dbReference type="ARBA" id="ARBA00023143"/>
    </source>
</evidence>
<gene>
    <name evidence="4 7" type="primary">fliE</name>
    <name evidence="7" type="ORF">skT53_02420</name>
</gene>
<evidence type="ECO:0000256" key="4">
    <source>
        <dbReference type="HAMAP-Rule" id="MF_00724"/>
    </source>
</evidence>
<keyword evidence="7" id="KW-0966">Cell projection</keyword>
<dbReference type="Pfam" id="PF02049">
    <property type="entry name" value="FliE"/>
    <property type="match status" value="1"/>
</dbReference>
<evidence type="ECO:0000256" key="1">
    <source>
        <dbReference type="ARBA" id="ARBA00004117"/>
    </source>
</evidence>
<evidence type="ECO:0000313" key="8">
    <source>
        <dbReference type="Proteomes" id="UP000593802"/>
    </source>
</evidence>
<keyword evidence="7" id="KW-0969">Cilium</keyword>
<dbReference type="AlphaFoldDB" id="A0A7I8D5B4"/>
<keyword evidence="3 4" id="KW-0975">Bacterial flagellum</keyword>
<evidence type="ECO:0000256" key="2">
    <source>
        <dbReference type="ARBA" id="ARBA00009272"/>
    </source>
</evidence>
<dbReference type="PRINTS" id="PR01006">
    <property type="entry name" value="FLGHOOKFLIE"/>
</dbReference>
<dbReference type="NCBIfam" id="TIGR00205">
    <property type="entry name" value="fliE"/>
    <property type="match status" value="1"/>
</dbReference>
<name>A0A7I8D5B4_9BACL</name>
<accession>A0A7I8D5B4</accession>
<keyword evidence="8" id="KW-1185">Reference proteome</keyword>
<dbReference type="Proteomes" id="UP000593802">
    <property type="component" value="Chromosome"/>
</dbReference>
<protein>
    <recommendedName>
        <fullName evidence="4 5">Flagellar hook-basal body complex protein FliE</fullName>
    </recommendedName>
</protein>
<evidence type="ECO:0000313" key="7">
    <source>
        <dbReference type="EMBL" id="BCJ85257.1"/>
    </source>
</evidence>
<dbReference type="PANTHER" id="PTHR34653:SF1">
    <property type="entry name" value="FLAGELLAR HOOK-BASAL BODY COMPLEX PROTEIN FLIE"/>
    <property type="match status" value="1"/>
</dbReference>
<feature type="region of interest" description="Disordered" evidence="6">
    <location>
        <begin position="1"/>
        <end position="25"/>
    </location>
</feature>
<keyword evidence="7" id="KW-0282">Flagellum</keyword>
<comment type="similarity">
    <text evidence="2 4">Belongs to the FliE family.</text>
</comment>
<comment type="subcellular location">
    <subcellularLocation>
        <location evidence="1 4">Bacterial flagellum basal body</location>
    </subcellularLocation>
</comment>
<dbReference type="EMBL" id="AP023366">
    <property type="protein sequence ID" value="BCJ85257.1"/>
    <property type="molecule type" value="Genomic_DNA"/>
</dbReference>
<dbReference type="GO" id="GO:0003774">
    <property type="term" value="F:cytoskeletal motor activity"/>
    <property type="evidence" value="ECO:0007669"/>
    <property type="project" value="InterPro"/>
</dbReference>
<evidence type="ECO:0000256" key="5">
    <source>
        <dbReference type="NCBIfam" id="TIGR00205"/>
    </source>
</evidence>
<proteinExistence type="inferred from homology"/>
<organism evidence="7 8">
    <name type="scientific">Effusibacillus dendaii</name>
    <dbReference type="NCBI Taxonomy" id="2743772"/>
    <lineage>
        <taxon>Bacteria</taxon>
        <taxon>Bacillati</taxon>
        <taxon>Bacillota</taxon>
        <taxon>Bacilli</taxon>
        <taxon>Bacillales</taxon>
        <taxon>Alicyclobacillaceae</taxon>
        <taxon>Effusibacillus</taxon>
    </lineage>
</organism>
<dbReference type="RefSeq" id="WP_200759399.1">
    <property type="nucleotide sequence ID" value="NZ_AP023366.1"/>
</dbReference>
<feature type="compositionally biased region" description="Polar residues" evidence="6">
    <location>
        <begin position="15"/>
        <end position="25"/>
    </location>
</feature>
<dbReference type="PANTHER" id="PTHR34653">
    <property type="match status" value="1"/>
</dbReference>
<evidence type="ECO:0000256" key="6">
    <source>
        <dbReference type="SAM" id="MobiDB-lite"/>
    </source>
</evidence>
<dbReference type="KEGG" id="eff:skT53_02420"/>
<dbReference type="InterPro" id="IPR001624">
    <property type="entry name" value="FliE"/>
</dbReference>
<dbReference type="GO" id="GO:0071973">
    <property type="term" value="P:bacterial-type flagellum-dependent cell motility"/>
    <property type="evidence" value="ECO:0007669"/>
    <property type="project" value="InterPro"/>
</dbReference>